<accession>A0AAD9SU28</accession>
<gene>
    <name evidence="3" type="ORF">QTJ16_007145</name>
</gene>
<name>A0AAD9SU28_9HELO</name>
<keyword evidence="4" id="KW-1185">Reference proteome</keyword>
<dbReference type="Proteomes" id="UP001285354">
    <property type="component" value="Unassembled WGS sequence"/>
</dbReference>
<evidence type="ECO:0000313" key="3">
    <source>
        <dbReference type="EMBL" id="KAK2623591.1"/>
    </source>
</evidence>
<evidence type="ECO:0000259" key="2">
    <source>
        <dbReference type="Pfam" id="PF17389"/>
    </source>
</evidence>
<reference evidence="3" key="1">
    <citation type="submission" date="2023-06" db="EMBL/GenBank/DDBJ databases">
        <title>Draft genome of Marssonina rosae.</title>
        <authorList>
            <person name="Cheng Q."/>
        </authorList>
    </citation>
    <scope>NUCLEOTIDE SEQUENCE</scope>
    <source>
        <strain evidence="3">R4</strain>
    </source>
</reference>
<dbReference type="InterPro" id="IPR035396">
    <property type="entry name" value="Bac_rhamnosid6H"/>
</dbReference>
<dbReference type="GO" id="GO:0003824">
    <property type="term" value="F:catalytic activity"/>
    <property type="evidence" value="ECO:0007669"/>
    <property type="project" value="UniProtKB-ARBA"/>
</dbReference>
<organism evidence="3 4">
    <name type="scientific">Diplocarpon rosae</name>
    <dbReference type="NCBI Taxonomy" id="946125"/>
    <lineage>
        <taxon>Eukaryota</taxon>
        <taxon>Fungi</taxon>
        <taxon>Dikarya</taxon>
        <taxon>Ascomycota</taxon>
        <taxon>Pezizomycotina</taxon>
        <taxon>Leotiomycetes</taxon>
        <taxon>Helotiales</taxon>
        <taxon>Drepanopezizaceae</taxon>
        <taxon>Diplocarpon</taxon>
    </lineage>
</organism>
<comment type="caution">
    <text evidence="3">The sequence shown here is derived from an EMBL/GenBank/DDBJ whole genome shotgun (WGS) entry which is preliminary data.</text>
</comment>
<evidence type="ECO:0000256" key="1">
    <source>
        <dbReference type="SAM" id="SignalP"/>
    </source>
</evidence>
<dbReference type="PANTHER" id="PTHR34987">
    <property type="entry name" value="C, PUTATIVE (AFU_ORTHOLOGUE AFUA_3G02880)-RELATED"/>
    <property type="match status" value="1"/>
</dbReference>
<dbReference type="InterPro" id="IPR008928">
    <property type="entry name" value="6-hairpin_glycosidase_sf"/>
</dbReference>
<feature type="chain" id="PRO_5042220435" description="Alpha-L-rhamnosidase six-hairpin glycosidase domain-containing protein" evidence="1">
    <location>
        <begin position="24"/>
        <end position="431"/>
    </location>
</feature>
<dbReference type="GO" id="GO:0005975">
    <property type="term" value="P:carbohydrate metabolic process"/>
    <property type="evidence" value="ECO:0007669"/>
    <property type="project" value="InterPro"/>
</dbReference>
<dbReference type="AlphaFoldDB" id="A0AAD9SU28"/>
<dbReference type="InterPro" id="IPR012341">
    <property type="entry name" value="6hp_glycosidase-like_sf"/>
</dbReference>
<feature type="signal peptide" evidence="1">
    <location>
        <begin position="1"/>
        <end position="23"/>
    </location>
</feature>
<sequence length="431" mass="46304">MFLLASWLAFGNILSQQRSVVAADKCWRDTACTGPADAAFPGEWDQYNYAPVSRTVSPVSYYSPTGGAPASFPGEVVLEGSNTQLIFDFGQEVGGIVTVTYSATGSGNLGLAFTEAKNWTGEASDSSNGSFNPDGALFAAITPTAESNYTMPDAKLRGGFRYLTLFTQTSSAIQVKVEDIVVELAIQPSWSNLRAYQGYFSCSDPLLTKIWYSGAYTLQTNAVPPYTGRHFPILGSGWSNELDLSAGTTGGTVYVDGSKRDRTVWPGDLAIAVPSILVSTGDWEGVANTLQILYNEQTSAGELPFAGPGMTTYGSDTYHLITLIASFDYFFWTNDQGWLETTYPKYQRAMNFITGKIDSTGLLSVTGTNDWGRVFQGGHNTAANMLMYKVLTSASQLATWAGDSASSTTWSQQASTLKTAVNQLNYDAAAG</sequence>
<dbReference type="Pfam" id="PF17389">
    <property type="entry name" value="Bac_rhamnosid6H"/>
    <property type="match status" value="1"/>
</dbReference>
<dbReference type="SUPFAM" id="SSF48208">
    <property type="entry name" value="Six-hairpin glycosidases"/>
    <property type="match status" value="1"/>
</dbReference>
<dbReference type="EMBL" id="JAUBYV010000013">
    <property type="protein sequence ID" value="KAK2623591.1"/>
    <property type="molecule type" value="Genomic_DNA"/>
</dbReference>
<protein>
    <recommendedName>
        <fullName evidence="2">Alpha-L-rhamnosidase six-hairpin glycosidase domain-containing protein</fullName>
    </recommendedName>
</protein>
<proteinExistence type="predicted"/>
<keyword evidence="1" id="KW-0732">Signal</keyword>
<dbReference type="PANTHER" id="PTHR34987:SF5">
    <property type="entry name" value="ALPHA-RHAMNOSIDASE"/>
    <property type="match status" value="1"/>
</dbReference>
<dbReference type="Gene3D" id="1.50.10.10">
    <property type="match status" value="1"/>
</dbReference>
<feature type="domain" description="Alpha-L-rhamnosidase six-hairpin glycosidase" evidence="2">
    <location>
        <begin position="253"/>
        <end position="423"/>
    </location>
</feature>
<evidence type="ECO:0000313" key="4">
    <source>
        <dbReference type="Proteomes" id="UP001285354"/>
    </source>
</evidence>